<organism evidence="1 2">
    <name type="scientific">Naganishia cerealis</name>
    <dbReference type="NCBI Taxonomy" id="610337"/>
    <lineage>
        <taxon>Eukaryota</taxon>
        <taxon>Fungi</taxon>
        <taxon>Dikarya</taxon>
        <taxon>Basidiomycota</taxon>
        <taxon>Agaricomycotina</taxon>
        <taxon>Tremellomycetes</taxon>
        <taxon>Filobasidiales</taxon>
        <taxon>Filobasidiaceae</taxon>
        <taxon>Naganishia</taxon>
    </lineage>
</organism>
<evidence type="ECO:0000313" key="1">
    <source>
        <dbReference type="EMBL" id="KAJ9106483.1"/>
    </source>
</evidence>
<comment type="caution">
    <text evidence="1">The sequence shown here is derived from an EMBL/GenBank/DDBJ whole genome shotgun (WGS) entry which is preliminary data.</text>
</comment>
<accession>A0ACC2W4Y9</accession>
<evidence type="ECO:0000313" key="2">
    <source>
        <dbReference type="Proteomes" id="UP001241377"/>
    </source>
</evidence>
<gene>
    <name evidence="1" type="ORF">QFC19_003213</name>
</gene>
<dbReference type="EMBL" id="JASBWR010000030">
    <property type="protein sequence ID" value="KAJ9106483.1"/>
    <property type="molecule type" value="Genomic_DNA"/>
</dbReference>
<reference evidence="1" key="1">
    <citation type="submission" date="2023-04" db="EMBL/GenBank/DDBJ databases">
        <title>Draft Genome sequencing of Naganishia species isolated from polar environments using Oxford Nanopore Technology.</title>
        <authorList>
            <person name="Leo P."/>
            <person name="Venkateswaran K."/>
        </authorList>
    </citation>
    <scope>NUCLEOTIDE SEQUENCE</scope>
    <source>
        <strain evidence="1">MNA-CCFEE 5261</strain>
    </source>
</reference>
<name>A0ACC2W4Y9_9TREE</name>
<keyword evidence="2" id="KW-1185">Reference proteome</keyword>
<dbReference type="Proteomes" id="UP001241377">
    <property type="component" value="Unassembled WGS sequence"/>
</dbReference>
<protein>
    <submittedName>
        <fullName evidence="1">Uncharacterized protein</fullName>
    </submittedName>
</protein>
<proteinExistence type="predicted"/>
<sequence>MTVNRGAVITGSRNLDNLVSIKETPYPTLEDDMIIVKTVAYAVNPTDWKHILPELFVSHLTTNIFKKFAFGIYPLECLFGYVGSNVGYYFGKTGTYFSQRGNVVGSDVSGIVEEVGKKVTNFKKGDVVAASLHGGINKNGGFADHLKVSPNGAIKLSLLLLLETPLEPGKYPGSQINSFEAAAALPVGLKTAGMSFHYNLGIPPRKEENEDDYLLIWGGATATGMLAIQVAKLVYGIKVITTASKRHHDALKQLGADKTFDYNDSDVIEQLKRAGGNRIKYALDCVSSAQTFQSVYDATEGAEYAHIDNLLFLDEKSIKTKKGRKVKFAHTDGYIIDGRVHFGAKASPEMMEAFSDFWNSHLPSILGKIKTAPLEVLPRGLKSANEGLKLLVENKVNGRKVVFRNDHEL</sequence>